<proteinExistence type="predicted"/>
<name>A0A8S5V1N2_9CAUD</name>
<protein>
    <submittedName>
        <fullName evidence="1">Uncharacterized protein</fullName>
    </submittedName>
</protein>
<organism evidence="1">
    <name type="scientific">Myoviridae sp. ctJ2i1</name>
    <dbReference type="NCBI Taxonomy" id="2825079"/>
    <lineage>
        <taxon>Viruses</taxon>
        <taxon>Duplodnaviria</taxon>
        <taxon>Heunggongvirae</taxon>
        <taxon>Uroviricota</taxon>
        <taxon>Caudoviricetes</taxon>
    </lineage>
</organism>
<dbReference type="EMBL" id="BK016182">
    <property type="protein sequence ID" value="DAG00638.1"/>
    <property type="molecule type" value="Genomic_DNA"/>
</dbReference>
<reference evidence="1" key="1">
    <citation type="journal article" date="2021" name="Proc. Natl. Acad. Sci. U.S.A.">
        <title>A Catalog of Tens of Thousands of Viruses from Human Metagenomes Reveals Hidden Associations with Chronic Diseases.</title>
        <authorList>
            <person name="Tisza M.J."/>
            <person name="Buck C.B."/>
        </authorList>
    </citation>
    <scope>NUCLEOTIDE SEQUENCE</scope>
    <source>
        <strain evidence="1">CtJ2i1</strain>
    </source>
</reference>
<evidence type="ECO:0000313" key="1">
    <source>
        <dbReference type="EMBL" id="DAG00638.1"/>
    </source>
</evidence>
<sequence>MRYIKIVLYEVLQVISKKTFKGLNIKPYTG</sequence>
<accession>A0A8S5V1N2</accession>